<keyword evidence="8" id="KW-1185">Reference proteome</keyword>
<dbReference type="SUPFAM" id="SSF46626">
    <property type="entry name" value="Cytochrome c"/>
    <property type="match status" value="1"/>
</dbReference>
<dbReference type="Proteomes" id="UP000198629">
    <property type="component" value="Unassembled WGS sequence"/>
</dbReference>
<evidence type="ECO:0000313" key="8">
    <source>
        <dbReference type="Proteomes" id="UP000198629"/>
    </source>
</evidence>
<feature type="domain" description="Cytochrome c" evidence="6">
    <location>
        <begin position="46"/>
        <end position="140"/>
    </location>
</feature>
<accession>A0A1G9E8F9</accession>
<evidence type="ECO:0000256" key="2">
    <source>
        <dbReference type="ARBA" id="ARBA00022723"/>
    </source>
</evidence>
<dbReference type="GO" id="GO:0046872">
    <property type="term" value="F:metal ion binding"/>
    <property type="evidence" value="ECO:0007669"/>
    <property type="project" value="UniProtKB-KW"/>
</dbReference>
<protein>
    <recommendedName>
        <fullName evidence="6">Cytochrome c domain-containing protein</fullName>
    </recommendedName>
</protein>
<evidence type="ECO:0000256" key="5">
    <source>
        <dbReference type="SAM" id="SignalP"/>
    </source>
</evidence>
<dbReference type="RefSeq" id="WP_091472210.1">
    <property type="nucleotide sequence ID" value="NZ_FNFX01000004.1"/>
</dbReference>
<proteinExistence type="predicted"/>
<dbReference type="GO" id="GO:0009055">
    <property type="term" value="F:electron transfer activity"/>
    <property type="evidence" value="ECO:0007669"/>
    <property type="project" value="InterPro"/>
</dbReference>
<dbReference type="STRING" id="492660.SAMN05192566_2226"/>
<keyword evidence="2 4" id="KW-0479">Metal-binding</keyword>
<organism evidence="7 8">
    <name type="scientific">Methylophilus rhizosphaerae</name>
    <dbReference type="NCBI Taxonomy" id="492660"/>
    <lineage>
        <taxon>Bacteria</taxon>
        <taxon>Pseudomonadati</taxon>
        <taxon>Pseudomonadota</taxon>
        <taxon>Betaproteobacteria</taxon>
        <taxon>Nitrosomonadales</taxon>
        <taxon>Methylophilaceae</taxon>
        <taxon>Methylophilus</taxon>
    </lineage>
</organism>
<keyword evidence="1 4" id="KW-0349">Heme</keyword>
<feature type="chain" id="PRO_5011661238" description="Cytochrome c domain-containing protein" evidence="5">
    <location>
        <begin position="21"/>
        <end position="144"/>
    </location>
</feature>
<dbReference type="Pfam" id="PF09086">
    <property type="entry name" value="DUF1924"/>
    <property type="match status" value="1"/>
</dbReference>
<dbReference type="EMBL" id="FNFX01000004">
    <property type="protein sequence ID" value="SDK72414.1"/>
    <property type="molecule type" value="Genomic_DNA"/>
</dbReference>
<dbReference type="InterPro" id="IPR036909">
    <property type="entry name" value="Cyt_c-like_dom_sf"/>
</dbReference>
<evidence type="ECO:0000256" key="4">
    <source>
        <dbReference type="PROSITE-ProRule" id="PRU00433"/>
    </source>
</evidence>
<keyword evidence="3 4" id="KW-0408">Iron</keyword>
<dbReference type="InterPro" id="IPR015170">
    <property type="entry name" value="DUF1924_SHP"/>
</dbReference>
<feature type="signal peptide" evidence="5">
    <location>
        <begin position="1"/>
        <end position="20"/>
    </location>
</feature>
<dbReference type="PROSITE" id="PS51007">
    <property type="entry name" value="CYTC"/>
    <property type="match status" value="1"/>
</dbReference>
<evidence type="ECO:0000256" key="1">
    <source>
        <dbReference type="ARBA" id="ARBA00022617"/>
    </source>
</evidence>
<evidence type="ECO:0000313" key="7">
    <source>
        <dbReference type="EMBL" id="SDK72414.1"/>
    </source>
</evidence>
<dbReference type="AlphaFoldDB" id="A0A1G9E8F9"/>
<sequence>MKMKTMMAAFGVLFSVHALADVTNAEKLVYKYTNIAHSANPAFKAPSITDGKIFFNRKFKTPSGKEAACASCHTNNPANVGKNIVTNKEIPPLAPRVNTKRFTDLDKVEEEFTKHCNDILGADCAASEKANFIAYLLTETKPSN</sequence>
<dbReference type="InterPro" id="IPR009056">
    <property type="entry name" value="Cyt_c-like_dom"/>
</dbReference>
<evidence type="ECO:0000256" key="3">
    <source>
        <dbReference type="ARBA" id="ARBA00023004"/>
    </source>
</evidence>
<dbReference type="GO" id="GO:0020037">
    <property type="term" value="F:heme binding"/>
    <property type="evidence" value="ECO:0007669"/>
    <property type="project" value="InterPro"/>
</dbReference>
<reference evidence="8" key="1">
    <citation type="submission" date="2016-10" db="EMBL/GenBank/DDBJ databases">
        <authorList>
            <person name="Varghese N."/>
            <person name="Submissions S."/>
        </authorList>
    </citation>
    <scope>NUCLEOTIDE SEQUENCE [LARGE SCALE GENOMIC DNA]</scope>
    <source>
        <strain evidence="8">CBMB127</strain>
    </source>
</reference>
<keyword evidence="5" id="KW-0732">Signal</keyword>
<dbReference type="Gene3D" id="1.10.760.10">
    <property type="entry name" value="Cytochrome c-like domain"/>
    <property type="match status" value="1"/>
</dbReference>
<dbReference type="OrthoDB" id="5295318at2"/>
<name>A0A1G9E8F9_9PROT</name>
<gene>
    <name evidence="7" type="ORF">SAMN05192566_2226</name>
</gene>
<evidence type="ECO:0000259" key="6">
    <source>
        <dbReference type="PROSITE" id="PS51007"/>
    </source>
</evidence>